<keyword evidence="1" id="KW-1133">Transmembrane helix</keyword>
<dbReference type="Proteomes" id="UP000660339">
    <property type="component" value="Unassembled WGS sequence"/>
</dbReference>
<dbReference type="RefSeq" id="WP_203671571.1">
    <property type="nucleotide sequence ID" value="NZ_BAAATT010000010.1"/>
</dbReference>
<dbReference type="AlphaFoldDB" id="A0A8J3LCW0"/>
<accession>A0A8J3LCW0</accession>
<feature type="domain" description="VapC45 PIN like" evidence="2">
    <location>
        <begin position="1"/>
        <end position="76"/>
    </location>
</feature>
<keyword evidence="1" id="KW-0472">Membrane</keyword>
<protein>
    <recommendedName>
        <fullName evidence="2">VapC45 PIN like domain-containing protein</fullName>
    </recommendedName>
</protein>
<gene>
    <name evidence="3" type="ORF">Cme02nite_45310</name>
</gene>
<sequence length="143" mass="15256">MDENVARPLAVAVRSFLTAHTLHHLTELDGWAGTPDVDLYKRAAQDGYEAILTTDGRQMQRPNEVAAIADAGIHRIEFSQRHSGLVGLGVAIGAVCAGLPIALAALENAPTQLLVQLNGISPTARDRLRVTDPAMAPPKHWPG</sequence>
<proteinExistence type="predicted"/>
<dbReference type="EMBL" id="BONJ01000026">
    <property type="protein sequence ID" value="GIG16199.1"/>
    <property type="molecule type" value="Genomic_DNA"/>
</dbReference>
<evidence type="ECO:0000256" key="1">
    <source>
        <dbReference type="SAM" id="Phobius"/>
    </source>
</evidence>
<reference evidence="3" key="1">
    <citation type="submission" date="2021-01" db="EMBL/GenBank/DDBJ databases">
        <title>Whole genome shotgun sequence of Catellatospora methionotrophica NBRC 14553.</title>
        <authorList>
            <person name="Komaki H."/>
            <person name="Tamura T."/>
        </authorList>
    </citation>
    <scope>NUCLEOTIDE SEQUENCE</scope>
    <source>
        <strain evidence="3">NBRC 14553</strain>
    </source>
</reference>
<evidence type="ECO:0000313" key="3">
    <source>
        <dbReference type="EMBL" id="GIG16199.1"/>
    </source>
</evidence>
<feature type="transmembrane region" description="Helical" evidence="1">
    <location>
        <begin position="85"/>
        <end position="106"/>
    </location>
</feature>
<evidence type="ECO:0000259" key="2">
    <source>
        <dbReference type="Pfam" id="PF18478"/>
    </source>
</evidence>
<evidence type="ECO:0000313" key="4">
    <source>
        <dbReference type="Proteomes" id="UP000660339"/>
    </source>
</evidence>
<dbReference type="Pfam" id="PF18478">
    <property type="entry name" value="PIN_10"/>
    <property type="match status" value="1"/>
</dbReference>
<keyword evidence="4" id="KW-1185">Reference proteome</keyword>
<dbReference type="InterPro" id="IPR041375">
    <property type="entry name" value="VapC45_PIN-like"/>
</dbReference>
<keyword evidence="1" id="KW-0812">Transmembrane</keyword>
<name>A0A8J3LCW0_9ACTN</name>
<organism evidence="3 4">
    <name type="scientific">Catellatospora methionotrophica</name>
    <dbReference type="NCBI Taxonomy" id="121620"/>
    <lineage>
        <taxon>Bacteria</taxon>
        <taxon>Bacillati</taxon>
        <taxon>Actinomycetota</taxon>
        <taxon>Actinomycetes</taxon>
        <taxon>Micromonosporales</taxon>
        <taxon>Micromonosporaceae</taxon>
        <taxon>Catellatospora</taxon>
    </lineage>
</organism>
<comment type="caution">
    <text evidence="3">The sequence shown here is derived from an EMBL/GenBank/DDBJ whole genome shotgun (WGS) entry which is preliminary data.</text>
</comment>